<feature type="domain" description="Carbamoyltransferase C-terminal" evidence="3">
    <location>
        <begin position="401"/>
        <end position="594"/>
    </location>
</feature>
<evidence type="ECO:0000259" key="3">
    <source>
        <dbReference type="Pfam" id="PF16861"/>
    </source>
</evidence>
<dbReference type="InterPro" id="IPR038152">
    <property type="entry name" value="Carbam_trans_C_sf"/>
</dbReference>
<dbReference type="AlphaFoldDB" id="A0A3S3LM70"/>
<dbReference type="InterPro" id="IPR031730">
    <property type="entry name" value="Carbam_trans_C"/>
</dbReference>
<dbReference type="PANTHER" id="PTHR34847">
    <property type="entry name" value="NODULATION PROTEIN U"/>
    <property type="match status" value="1"/>
</dbReference>
<dbReference type="Gene3D" id="3.30.420.40">
    <property type="match status" value="2"/>
</dbReference>
<evidence type="ECO:0000259" key="2">
    <source>
        <dbReference type="Pfam" id="PF02543"/>
    </source>
</evidence>
<protein>
    <submittedName>
        <fullName evidence="4">Nodulation protein</fullName>
    </submittedName>
</protein>
<name>A0A3S3LM70_9RHOB</name>
<dbReference type="PANTHER" id="PTHR34847:SF1">
    <property type="entry name" value="NODULATION PROTEIN U"/>
    <property type="match status" value="1"/>
</dbReference>
<dbReference type="Proteomes" id="UP000288071">
    <property type="component" value="Unassembled WGS sequence"/>
</dbReference>
<comment type="similarity">
    <text evidence="1">Belongs to the NodU/CmcH family.</text>
</comment>
<evidence type="ECO:0000313" key="4">
    <source>
        <dbReference type="EMBL" id="RWR51749.1"/>
    </source>
</evidence>
<accession>A0A3S3LM70</accession>
<dbReference type="InterPro" id="IPR043129">
    <property type="entry name" value="ATPase_NBD"/>
</dbReference>
<dbReference type="Gene3D" id="3.90.870.20">
    <property type="entry name" value="Carbamoyltransferase, C-terminal domain"/>
    <property type="match status" value="1"/>
</dbReference>
<dbReference type="RefSeq" id="WP_128156623.1">
    <property type="nucleotide sequence ID" value="NZ_JBHSOM010000026.1"/>
</dbReference>
<reference evidence="5" key="2">
    <citation type="submission" date="2019-01" db="EMBL/GenBank/DDBJ databases">
        <title>Sinorhodobacter populi sp. nov. isolated from the symptomatic bark tissue of Populus euramericana canker.</title>
        <authorList>
            <person name="Li Y."/>
        </authorList>
    </citation>
    <scope>NUCLEOTIDE SEQUENCE [LARGE SCALE GENOMIC DNA]</scope>
    <source>
        <strain evidence="5">CGMCC 1.12963</strain>
    </source>
</reference>
<organism evidence="4 5">
    <name type="scientific">Paenirhodobacter huangdaonensis</name>
    <dbReference type="NCBI Taxonomy" id="2501515"/>
    <lineage>
        <taxon>Bacteria</taxon>
        <taxon>Pseudomonadati</taxon>
        <taxon>Pseudomonadota</taxon>
        <taxon>Alphaproteobacteria</taxon>
        <taxon>Rhodobacterales</taxon>
        <taxon>Rhodobacter group</taxon>
        <taxon>Paenirhodobacter</taxon>
    </lineage>
</organism>
<dbReference type="CDD" id="cd24098">
    <property type="entry name" value="ASKHA_NBD_TobZ_N"/>
    <property type="match status" value="1"/>
</dbReference>
<dbReference type="Pfam" id="PF02543">
    <property type="entry name" value="Carbam_trans_N"/>
    <property type="match status" value="1"/>
</dbReference>
<dbReference type="EMBL" id="SAVA01000006">
    <property type="protein sequence ID" value="RWR51749.1"/>
    <property type="molecule type" value="Genomic_DNA"/>
</dbReference>
<dbReference type="InterPro" id="IPR051338">
    <property type="entry name" value="NodU/CmcH_Carbamoyltrnsfr"/>
</dbReference>
<evidence type="ECO:0000313" key="5">
    <source>
        <dbReference type="Proteomes" id="UP000288071"/>
    </source>
</evidence>
<comment type="caution">
    <text evidence="4">The sequence shown here is derived from an EMBL/GenBank/DDBJ whole genome shotgun (WGS) entry which is preliminary data.</text>
</comment>
<evidence type="ECO:0000256" key="1">
    <source>
        <dbReference type="ARBA" id="ARBA00006129"/>
    </source>
</evidence>
<dbReference type="Pfam" id="PF16861">
    <property type="entry name" value="Carbam_trans_C"/>
    <property type="match status" value="1"/>
</dbReference>
<sequence>MSFRVLGVSAHFHDSAAALVQDGQIRAAAQEERFSRRKGDARWPAAAIASCLAHLPAGERPDRVAYYEDPGHKIRRILDTARGLAPSGALQWPRMMHSLHTLAEDLPGQLTALAGAAERVVLVPHHRSHAASAFYPSPCETAAVLVLDGVGEAASTTLWHGSRDTGLTALAETRFPHSLGLFYSAFTQYCGFKVNSGEYKLMGLAPFGTPSWAGRILDQLIDLREDGSFALDMRYFDFDRRQSGTSPLFEAFFGQPQRHPDEPITPFHMNVAASVQAVLEAAVVRLGRTALARTGARALCLAGGVALNCLANRRLRLDLPELETLWIQPAAGDAGGALGAALEVSEAAARAEGRVAPAGDRMQHALLGPGFSAAAIRAALQAAGLVFVEQTDPAAYADQVAAALAEGQVVGHFDGRMEFGPRALGNRSILADPRGQETLQRVNRSIKFREDWRPFAPIVLAARAAEIFEPPVDSPYMLLVADLRPEFRGATDLGAARAQGLSTPMELQGAIGSAFDAVTHVDFSARLQTIDPGDGRRAGAILQAFEARTGCPMLLNTSFNVRGEPIVCRPKDAIDCFLNTGLDLLAIGPFLVHRAAQGEWVESRVGRARFAAD</sequence>
<keyword evidence="5" id="KW-1185">Reference proteome</keyword>
<gene>
    <name evidence="4" type="ORF">EOW66_12290</name>
</gene>
<dbReference type="InterPro" id="IPR003696">
    <property type="entry name" value="Carbtransf_dom"/>
</dbReference>
<feature type="domain" description="Carbamoyltransferase" evidence="2">
    <location>
        <begin position="4"/>
        <end position="342"/>
    </location>
</feature>
<reference evidence="4 5" key="1">
    <citation type="submission" date="2019-01" db="EMBL/GenBank/DDBJ databases">
        <title>Sinorhodobacter populi sp. nov. isolated from the symptomatic bark tissue of Populus euramericana canker.</title>
        <authorList>
            <person name="Xu G."/>
        </authorList>
    </citation>
    <scope>NUCLEOTIDE SEQUENCE [LARGE SCALE GENOMIC DNA]</scope>
    <source>
        <strain evidence="4 5">CGMCC 1.12963</strain>
    </source>
</reference>
<dbReference type="GO" id="GO:0003824">
    <property type="term" value="F:catalytic activity"/>
    <property type="evidence" value="ECO:0007669"/>
    <property type="project" value="InterPro"/>
</dbReference>
<proteinExistence type="inferred from homology"/>
<dbReference type="SUPFAM" id="SSF53067">
    <property type="entry name" value="Actin-like ATPase domain"/>
    <property type="match status" value="1"/>
</dbReference>